<dbReference type="PANTHER" id="PTHR46338">
    <property type="entry name" value="TRANSCRIPTION INITIATION FACTOR TFIID SUBUNIT 8"/>
    <property type="match status" value="1"/>
</dbReference>
<feature type="region of interest" description="Disordered" evidence="5">
    <location>
        <begin position="344"/>
        <end position="373"/>
    </location>
</feature>
<dbReference type="Pfam" id="PF07524">
    <property type="entry name" value="Bromo_TP"/>
    <property type="match status" value="1"/>
</dbReference>
<dbReference type="EMBL" id="PKPP01001490">
    <property type="protein sequence ID" value="PWA82267.1"/>
    <property type="molecule type" value="Genomic_DNA"/>
</dbReference>
<evidence type="ECO:0000313" key="7">
    <source>
        <dbReference type="EMBL" id="PWA82267.1"/>
    </source>
</evidence>
<feature type="region of interest" description="Disordered" evidence="5">
    <location>
        <begin position="1"/>
        <end position="23"/>
    </location>
</feature>
<keyword evidence="8" id="KW-1185">Reference proteome</keyword>
<dbReference type="InterPro" id="IPR006565">
    <property type="entry name" value="BTP"/>
</dbReference>
<evidence type="ECO:0000313" key="8">
    <source>
        <dbReference type="Proteomes" id="UP000245207"/>
    </source>
</evidence>
<keyword evidence="2" id="KW-0805">Transcription regulation</keyword>
<organism evidence="7 8">
    <name type="scientific">Artemisia annua</name>
    <name type="common">Sweet wormwood</name>
    <dbReference type="NCBI Taxonomy" id="35608"/>
    <lineage>
        <taxon>Eukaryota</taxon>
        <taxon>Viridiplantae</taxon>
        <taxon>Streptophyta</taxon>
        <taxon>Embryophyta</taxon>
        <taxon>Tracheophyta</taxon>
        <taxon>Spermatophyta</taxon>
        <taxon>Magnoliopsida</taxon>
        <taxon>eudicotyledons</taxon>
        <taxon>Gunneridae</taxon>
        <taxon>Pentapetalae</taxon>
        <taxon>asterids</taxon>
        <taxon>campanulids</taxon>
        <taxon>Asterales</taxon>
        <taxon>Asteraceae</taxon>
        <taxon>Asteroideae</taxon>
        <taxon>Anthemideae</taxon>
        <taxon>Artemisiinae</taxon>
        <taxon>Artemisia</taxon>
    </lineage>
</organism>
<feature type="compositionally biased region" description="Basic and acidic residues" evidence="5">
    <location>
        <begin position="192"/>
        <end position="201"/>
    </location>
</feature>
<feature type="domain" description="Bromodomain associated" evidence="6">
    <location>
        <begin position="25"/>
        <end position="101"/>
    </location>
</feature>
<evidence type="ECO:0000256" key="4">
    <source>
        <dbReference type="ARBA" id="ARBA00023242"/>
    </source>
</evidence>
<dbReference type="PANTHER" id="PTHR46338:SF19">
    <property type="entry name" value="TRANSCRIPTION INITIATION FACTOR TFIID SUBUNIT 8"/>
    <property type="match status" value="1"/>
</dbReference>
<proteinExistence type="predicted"/>
<feature type="region of interest" description="Disordered" evidence="5">
    <location>
        <begin position="183"/>
        <end position="217"/>
    </location>
</feature>
<dbReference type="GO" id="GO:0046982">
    <property type="term" value="F:protein heterodimerization activity"/>
    <property type="evidence" value="ECO:0007669"/>
    <property type="project" value="InterPro"/>
</dbReference>
<dbReference type="InterPro" id="IPR009072">
    <property type="entry name" value="Histone-fold"/>
</dbReference>
<evidence type="ECO:0000259" key="6">
    <source>
        <dbReference type="SMART" id="SM00576"/>
    </source>
</evidence>
<evidence type="ECO:0000256" key="5">
    <source>
        <dbReference type="SAM" id="MobiDB-lite"/>
    </source>
</evidence>
<evidence type="ECO:0000256" key="1">
    <source>
        <dbReference type="ARBA" id="ARBA00004123"/>
    </source>
</evidence>
<keyword evidence="4" id="KW-0539">Nucleus</keyword>
<gene>
    <name evidence="7" type="ORF">CTI12_AA178700</name>
</gene>
<comment type="caution">
    <text evidence="7">The sequence shown here is derived from an EMBL/GenBank/DDBJ whole genome shotgun (WGS) entry which is preliminary data.</text>
</comment>
<name>A0A2U1P952_ARTAN</name>
<dbReference type="AlphaFoldDB" id="A0A2U1P952"/>
<dbReference type="STRING" id="35608.A0A2U1P952"/>
<accession>A0A2U1P952</accession>
<dbReference type="Gene3D" id="1.10.20.10">
    <property type="entry name" value="Histone, subunit A"/>
    <property type="match status" value="1"/>
</dbReference>
<sequence>MSDGGGGESLNESDSRSRKRRRRNDEFPQAIARIAVAQVCESVGFQGFHQSALDTFSDVVCKYICEIGKTSGLYANLAGRSECNVFDVVQGLEDLSVSQGFVGASDVDHCLSESGIVKEISQFVSLSEEIGFAYSVPSFPVVKERKSTPSFLQGGETPLSDAIPPWLPKFPEPETYTSMAVPSKEVAQTTTDKVKQKEKVVEPASSKPQQHLARNESSFPVAAEQGDISGLRGTNPFLAVPLQPGEKDVSLVSLPARLKEEDVVRNHNNHIFELDASFPAIEAVKNGGRVTEEGVRKVVTNNRPTPQLKFHIGKKSLNSTFRHNGKGKEKVAFWFSNDDVRDDVRDDEEKRMEKHPSVPMDIEEHTANDSVVN</sequence>
<protein>
    <submittedName>
        <fullName evidence="7">Bromodomain transcription factor</fullName>
    </submittedName>
</protein>
<comment type="subcellular location">
    <subcellularLocation>
        <location evidence="1">Nucleus</location>
    </subcellularLocation>
</comment>
<evidence type="ECO:0000256" key="2">
    <source>
        <dbReference type="ARBA" id="ARBA00023015"/>
    </source>
</evidence>
<dbReference type="GO" id="GO:0005669">
    <property type="term" value="C:transcription factor TFIID complex"/>
    <property type="evidence" value="ECO:0007669"/>
    <property type="project" value="InterPro"/>
</dbReference>
<keyword evidence="3" id="KW-0804">Transcription</keyword>
<reference evidence="7 8" key="1">
    <citation type="journal article" date="2018" name="Mol. Plant">
        <title>The genome of Artemisia annua provides insight into the evolution of Asteraceae family and artemisinin biosynthesis.</title>
        <authorList>
            <person name="Shen Q."/>
            <person name="Zhang L."/>
            <person name="Liao Z."/>
            <person name="Wang S."/>
            <person name="Yan T."/>
            <person name="Shi P."/>
            <person name="Liu M."/>
            <person name="Fu X."/>
            <person name="Pan Q."/>
            <person name="Wang Y."/>
            <person name="Lv Z."/>
            <person name="Lu X."/>
            <person name="Zhang F."/>
            <person name="Jiang W."/>
            <person name="Ma Y."/>
            <person name="Chen M."/>
            <person name="Hao X."/>
            <person name="Li L."/>
            <person name="Tang Y."/>
            <person name="Lv G."/>
            <person name="Zhou Y."/>
            <person name="Sun X."/>
            <person name="Brodelius P.E."/>
            <person name="Rose J.K.C."/>
            <person name="Tang K."/>
        </authorList>
    </citation>
    <scope>NUCLEOTIDE SEQUENCE [LARGE SCALE GENOMIC DNA]</scope>
    <source>
        <strain evidence="8">cv. Huhao1</strain>
        <tissue evidence="7">Leaf</tissue>
    </source>
</reference>
<dbReference type="InterPro" id="IPR037818">
    <property type="entry name" value="TAF8"/>
</dbReference>
<dbReference type="Proteomes" id="UP000245207">
    <property type="component" value="Unassembled WGS sequence"/>
</dbReference>
<dbReference type="SMART" id="SM00576">
    <property type="entry name" value="BTP"/>
    <property type="match status" value="1"/>
</dbReference>
<evidence type="ECO:0000256" key="3">
    <source>
        <dbReference type="ARBA" id="ARBA00023163"/>
    </source>
</evidence>
<feature type="compositionally biased region" description="Basic and acidic residues" evidence="5">
    <location>
        <begin position="344"/>
        <end position="367"/>
    </location>
</feature>